<gene>
    <name evidence="8" type="primary">nirD</name>
    <name evidence="8" type="ORF">EY643_00820</name>
</gene>
<accession>A0A5P9NGH7</accession>
<proteinExistence type="predicted"/>
<evidence type="ECO:0000256" key="6">
    <source>
        <dbReference type="ARBA" id="ARBA00023063"/>
    </source>
</evidence>
<keyword evidence="9" id="KW-1185">Reference proteome</keyword>
<evidence type="ECO:0000256" key="1">
    <source>
        <dbReference type="ARBA" id="ARBA00022714"/>
    </source>
</evidence>
<dbReference type="InterPro" id="IPR036922">
    <property type="entry name" value="Rieske_2Fe-2S_sf"/>
</dbReference>
<feature type="domain" description="Rieske" evidence="7">
    <location>
        <begin position="8"/>
        <end position="110"/>
    </location>
</feature>
<dbReference type="PROSITE" id="PS51300">
    <property type="entry name" value="NIRD"/>
    <property type="match status" value="1"/>
</dbReference>
<reference evidence="8 9" key="1">
    <citation type="submission" date="2019-02" db="EMBL/GenBank/DDBJ databases">
        <authorList>
            <person name="Li S.-H."/>
        </authorList>
    </citation>
    <scope>NUCLEOTIDE SEQUENCE [LARGE SCALE GENOMIC DNA]</scope>
    <source>
        <strain evidence="8 9">IMCC14385</strain>
    </source>
</reference>
<dbReference type="NCBIfam" id="TIGR02378">
    <property type="entry name" value="nirD_assim_sml"/>
    <property type="match status" value="1"/>
</dbReference>
<evidence type="ECO:0000313" key="8">
    <source>
        <dbReference type="EMBL" id="QFU74304.1"/>
    </source>
</evidence>
<keyword evidence="4" id="KW-0408">Iron</keyword>
<keyword evidence="1" id="KW-0001">2Fe-2S</keyword>
<evidence type="ECO:0000313" key="9">
    <source>
        <dbReference type="Proteomes" id="UP000326287"/>
    </source>
</evidence>
<evidence type="ECO:0000256" key="3">
    <source>
        <dbReference type="ARBA" id="ARBA00023002"/>
    </source>
</evidence>
<dbReference type="Gene3D" id="2.102.10.10">
    <property type="entry name" value="Rieske [2Fe-2S] iron-sulphur domain"/>
    <property type="match status" value="1"/>
</dbReference>
<dbReference type="CDD" id="cd03529">
    <property type="entry name" value="Rieske_NirD"/>
    <property type="match status" value="1"/>
</dbReference>
<dbReference type="InterPro" id="IPR017881">
    <property type="entry name" value="NirD"/>
</dbReference>
<evidence type="ECO:0000256" key="2">
    <source>
        <dbReference type="ARBA" id="ARBA00022723"/>
    </source>
</evidence>
<dbReference type="AlphaFoldDB" id="A0A5P9NGH7"/>
<keyword evidence="2" id="KW-0479">Metal-binding</keyword>
<dbReference type="PROSITE" id="PS51296">
    <property type="entry name" value="RIESKE"/>
    <property type="match status" value="1"/>
</dbReference>
<dbReference type="InterPro" id="IPR017941">
    <property type="entry name" value="Rieske_2Fe-2S"/>
</dbReference>
<dbReference type="GO" id="GO:0046872">
    <property type="term" value="F:metal ion binding"/>
    <property type="evidence" value="ECO:0007669"/>
    <property type="project" value="UniProtKB-KW"/>
</dbReference>
<evidence type="ECO:0000256" key="5">
    <source>
        <dbReference type="ARBA" id="ARBA00023014"/>
    </source>
</evidence>
<dbReference type="KEGG" id="halc:EY643_00820"/>
<dbReference type="EMBL" id="CP036422">
    <property type="protein sequence ID" value="QFU74304.1"/>
    <property type="molecule type" value="Genomic_DNA"/>
</dbReference>
<dbReference type="GO" id="GO:0051537">
    <property type="term" value="F:2 iron, 2 sulfur cluster binding"/>
    <property type="evidence" value="ECO:0007669"/>
    <property type="project" value="UniProtKB-KW"/>
</dbReference>
<organism evidence="8 9">
    <name type="scientific">Halioglobus maricola</name>
    <dbReference type="NCBI Taxonomy" id="2601894"/>
    <lineage>
        <taxon>Bacteria</taxon>
        <taxon>Pseudomonadati</taxon>
        <taxon>Pseudomonadota</taxon>
        <taxon>Gammaproteobacteria</taxon>
        <taxon>Cellvibrionales</taxon>
        <taxon>Halieaceae</taxon>
        <taxon>Halioglobus</taxon>
    </lineage>
</organism>
<keyword evidence="5" id="KW-0411">Iron-sulfur</keyword>
<dbReference type="InterPro" id="IPR012748">
    <property type="entry name" value="Rieske-like_NirD"/>
</dbReference>
<dbReference type="GO" id="GO:0008942">
    <property type="term" value="F:nitrite reductase [NAD(P)H] activity"/>
    <property type="evidence" value="ECO:0007669"/>
    <property type="project" value="InterPro"/>
</dbReference>
<dbReference type="OrthoDB" id="516687at2"/>
<evidence type="ECO:0000256" key="4">
    <source>
        <dbReference type="ARBA" id="ARBA00023004"/>
    </source>
</evidence>
<keyword evidence="3" id="KW-0560">Oxidoreductase</keyword>
<sequence>MDKMTNWTDICDVNDILPNSGRAALYGGEQVAIFRITRNGKDAYFAVGNYDPCSGANVMSRGIVGNIGDKTVVASPVYKQHFCLDTGECLEEGQNLKTWPVRVEGDRVLLTS</sequence>
<dbReference type="PANTHER" id="PTHR40562">
    <property type="match status" value="1"/>
</dbReference>
<evidence type="ECO:0000259" key="7">
    <source>
        <dbReference type="PROSITE" id="PS51296"/>
    </source>
</evidence>
<dbReference type="SUPFAM" id="SSF50022">
    <property type="entry name" value="ISP domain"/>
    <property type="match status" value="1"/>
</dbReference>
<dbReference type="PANTHER" id="PTHR40562:SF1">
    <property type="entry name" value="NITRITE REDUCTASE (NADH) SMALL SUBUNIT"/>
    <property type="match status" value="1"/>
</dbReference>
<protein>
    <submittedName>
        <fullName evidence="8">Nitrite reductase small subunit NirD</fullName>
    </submittedName>
</protein>
<dbReference type="Pfam" id="PF13806">
    <property type="entry name" value="Rieske_2"/>
    <property type="match status" value="1"/>
</dbReference>
<dbReference type="Proteomes" id="UP000326287">
    <property type="component" value="Chromosome"/>
</dbReference>
<dbReference type="GO" id="GO:0042128">
    <property type="term" value="P:nitrate assimilation"/>
    <property type="evidence" value="ECO:0007669"/>
    <property type="project" value="UniProtKB-KW"/>
</dbReference>
<name>A0A5P9NGH7_9GAMM</name>
<keyword evidence="6" id="KW-0534">Nitrate assimilation</keyword>